<comment type="caution">
    <text evidence="1">The sequence shown here is derived from an EMBL/GenBank/DDBJ whole genome shotgun (WGS) entry which is preliminary data.</text>
</comment>
<protein>
    <submittedName>
        <fullName evidence="1">Uncharacterized protein</fullName>
    </submittedName>
</protein>
<gene>
    <name evidence="1" type="ORF">B0H17DRAFT_1304590</name>
</gene>
<proteinExistence type="predicted"/>
<evidence type="ECO:0000313" key="1">
    <source>
        <dbReference type="EMBL" id="KAJ7686219.1"/>
    </source>
</evidence>
<keyword evidence="2" id="KW-1185">Reference proteome</keyword>
<evidence type="ECO:0000313" key="2">
    <source>
        <dbReference type="Proteomes" id="UP001221757"/>
    </source>
</evidence>
<dbReference type="Proteomes" id="UP001221757">
    <property type="component" value="Unassembled WGS sequence"/>
</dbReference>
<sequence length="100" mass="11285">MILAMGPLAPHYDEVKKDLHSLQRPNAGKGKTRLCIILPSVMQNLAGKICLTATFDKGDPADYPEIYREFIIPMAPNNNVNTRYSEPLHASPEWSFEEEQ</sequence>
<accession>A0AAD7GF98</accession>
<organism evidence="1 2">
    <name type="scientific">Mycena rosella</name>
    <name type="common">Pink bonnet</name>
    <name type="synonym">Agaricus rosellus</name>
    <dbReference type="NCBI Taxonomy" id="1033263"/>
    <lineage>
        <taxon>Eukaryota</taxon>
        <taxon>Fungi</taxon>
        <taxon>Dikarya</taxon>
        <taxon>Basidiomycota</taxon>
        <taxon>Agaricomycotina</taxon>
        <taxon>Agaricomycetes</taxon>
        <taxon>Agaricomycetidae</taxon>
        <taxon>Agaricales</taxon>
        <taxon>Marasmiineae</taxon>
        <taxon>Mycenaceae</taxon>
        <taxon>Mycena</taxon>
    </lineage>
</organism>
<reference evidence="1" key="1">
    <citation type="submission" date="2023-03" db="EMBL/GenBank/DDBJ databases">
        <title>Massive genome expansion in bonnet fungi (Mycena s.s.) driven by repeated elements and novel gene families across ecological guilds.</title>
        <authorList>
            <consortium name="Lawrence Berkeley National Laboratory"/>
            <person name="Harder C.B."/>
            <person name="Miyauchi S."/>
            <person name="Viragh M."/>
            <person name="Kuo A."/>
            <person name="Thoen E."/>
            <person name="Andreopoulos B."/>
            <person name="Lu D."/>
            <person name="Skrede I."/>
            <person name="Drula E."/>
            <person name="Henrissat B."/>
            <person name="Morin E."/>
            <person name="Kohler A."/>
            <person name="Barry K."/>
            <person name="LaButti K."/>
            <person name="Morin E."/>
            <person name="Salamov A."/>
            <person name="Lipzen A."/>
            <person name="Mereny Z."/>
            <person name="Hegedus B."/>
            <person name="Baldrian P."/>
            <person name="Stursova M."/>
            <person name="Weitz H."/>
            <person name="Taylor A."/>
            <person name="Grigoriev I.V."/>
            <person name="Nagy L.G."/>
            <person name="Martin F."/>
            <person name="Kauserud H."/>
        </authorList>
    </citation>
    <scope>NUCLEOTIDE SEQUENCE</scope>
    <source>
        <strain evidence="1">CBHHK067</strain>
    </source>
</reference>
<dbReference type="EMBL" id="JARKIE010000098">
    <property type="protein sequence ID" value="KAJ7686219.1"/>
    <property type="molecule type" value="Genomic_DNA"/>
</dbReference>
<dbReference type="AlphaFoldDB" id="A0AAD7GF98"/>
<name>A0AAD7GF98_MYCRO</name>